<dbReference type="AlphaFoldDB" id="A0A1L3GCQ3"/>
<keyword evidence="3" id="KW-1185">Reference proteome</keyword>
<feature type="transmembrane region" description="Helical" evidence="1">
    <location>
        <begin position="62"/>
        <end position="82"/>
    </location>
</feature>
<gene>
    <name evidence="2" type="ORF">A7E75_00600</name>
</gene>
<keyword evidence="1" id="KW-0812">Transmembrane</keyword>
<sequence>MMRECILPEAGERLIWQSCPAPRAFVFRRWRWTVACLPIWVWASLWWVQGPYRGAVAASGPATLYGLLWLLAGYGTVGHLLLARWRWRHQRYWLTDRRLVARRGPRPGQVREMPLADVEIRAVVPLGGHIASVRLRSRISGAALTLQCLEGADVLVRLLGAGNGNGGKPVDTPRDP</sequence>
<feature type="transmembrane region" description="Helical" evidence="1">
    <location>
        <begin position="32"/>
        <end position="50"/>
    </location>
</feature>
<keyword evidence="1" id="KW-1133">Transmembrane helix</keyword>
<evidence type="ECO:0000313" key="2">
    <source>
        <dbReference type="EMBL" id="APG23687.1"/>
    </source>
</evidence>
<dbReference type="KEGG" id="pace:A6070_09210"/>
<evidence type="ECO:0000256" key="1">
    <source>
        <dbReference type="SAM" id="Phobius"/>
    </source>
</evidence>
<organism evidence="2 3">
    <name type="scientific">Syntrophotalea acetylenica</name>
    <name type="common">Pelobacter acetylenicus</name>
    <dbReference type="NCBI Taxonomy" id="29542"/>
    <lineage>
        <taxon>Bacteria</taxon>
        <taxon>Pseudomonadati</taxon>
        <taxon>Thermodesulfobacteriota</taxon>
        <taxon>Desulfuromonadia</taxon>
        <taxon>Desulfuromonadales</taxon>
        <taxon>Syntrophotaleaceae</taxon>
        <taxon>Syntrophotalea</taxon>
    </lineage>
</organism>
<accession>A0A1L3GCQ3</accession>
<proteinExistence type="predicted"/>
<evidence type="ECO:0000313" key="3">
    <source>
        <dbReference type="Proteomes" id="UP000182264"/>
    </source>
</evidence>
<dbReference type="STRING" id="29542.A6070_09210"/>
<name>A0A1L3GCQ3_SYNAC</name>
<keyword evidence="1" id="KW-0472">Membrane</keyword>
<dbReference type="Proteomes" id="UP000182264">
    <property type="component" value="Chromosome"/>
</dbReference>
<reference evidence="2 3" key="1">
    <citation type="journal article" date="2017" name="Genome Announc.">
        <title>Complete Genome Sequences of Two Acetylene-Fermenting Pelobacter acetylenicus Strains.</title>
        <authorList>
            <person name="Sutton J.M."/>
            <person name="Baesman S.M."/>
            <person name="Fierst J.L."/>
            <person name="Poret-Peterson A.T."/>
            <person name="Oremland R.S."/>
            <person name="Dunlap D.S."/>
            <person name="Akob D.M."/>
        </authorList>
    </citation>
    <scope>NUCLEOTIDE SEQUENCE [LARGE SCALE GENOMIC DNA]</scope>
    <source>
        <strain evidence="2 3">DSM 3247</strain>
    </source>
</reference>
<dbReference type="EMBL" id="CP015518">
    <property type="protein sequence ID" value="APG23687.1"/>
    <property type="molecule type" value="Genomic_DNA"/>
</dbReference>
<evidence type="ECO:0008006" key="4">
    <source>
        <dbReference type="Google" id="ProtNLM"/>
    </source>
</evidence>
<protein>
    <recommendedName>
        <fullName evidence="4">DUF304 domain-containing protein</fullName>
    </recommendedName>
</protein>